<protein>
    <submittedName>
        <fullName evidence="2">Uncharacterized protein</fullName>
    </submittedName>
</protein>
<dbReference type="AlphaFoldDB" id="A0A0M3IN76"/>
<dbReference type="WBParaSite" id="ALUE_0002020401-mRNA-1">
    <property type="protein sequence ID" value="ALUE_0002020401-mRNA-1"/>
    <property type="gene ID" value="ALUE_0002020401"/>
</dbReference>
<organism evidence="1 2">
    <name type="scientific">Ascaris lumbricoides</name>
    <name type="common">Giant roundworm</name>
    <dbReference type="NCBI Taxonomy" id="6252"/>
    <lineage>
        <taxon>Eukaryota</taxon>
        <taxon>Metazoa</taxon>
        <taxon>Ecdysozoa</taxon>
        <taxon>Nematoda</taxon>
        <taxon>Chromadorea</taxon>
        <taxon>Rhabditida</taxon>
        <taxon>Spirurina</taxon>
        <taxon>Ascaridomorpha</taxon>
        <taxon>Ascaridoidea</taxon>
        <taxon>Ascarididae</taxon>
        <taxon>Ascaris</taxon>
    </lineage>
</organism>
<dbReference type="Proteomes" id="UP000036681">
    <property type="component" value="Unplaced"/>
</dbReference>
<proteinExistence type="predicted"/>
<reference evidence="2" key="1">
    <citation type="submission" date="2017-02" db="UniProtKB">
        <authorList>
            <consortium name="WormBaseParasite"/>
        </authorList>
    </citation>
    <scope>IDENTIFICATION</scope>
</reference>
<keyword evidence="1" id="KW-1185">Reference proteome</keyword>
<evidence type="ECO:0000313" key="2">
    <source>
        <dbReference type="WBParaSite" id="ALUE_0002020401-mRNA-1"/>
    </source>
</evidence>
<sequence length="225" mass="25520">MEQIESIPEGDSWSATLSLLSRIWRPRCWTRHRFIRLQGAFRPFDGPAAGSGPQIGNLTALLAAREKGRTTEKLIGIVEISLRCCNMTPVGGNDSRFAWKIWAEPSGDIRRASFLQFASVPTHPFNLLVQQKSKESYVNDKRIGRSRGQEFRNGSSISYLLDTGYGDEGFVPSVWFLFHIRNFAVFNHFHTAAAVSFQKRYRVRRVLKRVMHTNCVVSDVDVTGL</sequence>
<evidence type="ECO:0000313" key="1">
    <source>
        <dbReference type="Proteomes" id="UP000036681"/>
    </source>
</evidence>
<name>A0A0M3IN76_ASCLU</name>
<accession>A0A0M3IN76</accession>